<feature type="domain" description="Thioredoxin" evidence="10">
    <location>
        <begin position="92"/>
        <end position="252"/>
    </location>
</feature>
<comment type="catalytic activity">
    <reaction evidence="9">
        <text>a hydroperoxide + [thioredoxin]-dithiol = an alcohol + [thioredoxin]-disulfide + H2O</text>
        <dbReference type="Rhea" id="RHEA:62620"/>
        <dbReference type="Rhea" id="RHEA-COMP:10698"/>
        <dbReference type="Rhea" id="RHEA-COMP:10700"/>
        <dbReference type="ChEBI" id="CHEBI:15377"/>
        <dbReference type="ChEBI" id="CHEBI:29950"/>
        <dbReference type="ChEBI" id="CHEBI:30879"/>
        <dbReference type="ChEBI" id="CHEBI:35924"/>
        <dbReference type="ChEBI" id="CHEBI:50058"/>
        <dbReference type="EC" id="1.11.1.24"/>
    </reaction>
</comment>
<dbReference type="InterPro" id="IPR000866">
    <property type="entry name" value="AhpC/TSA"/>
</dbReference>
<protein>
    <recommendedName>
        <fullName evidence="2">thioredoxin-dependent peroxiredoxin</fullName>
        <ecNumber evidence="2">1.11.1.24</ecNumber>
    </recommendedName>
</protein>
<dbReference type="GO" id="GO:0005829">
    <property type="term" value="C:cytosol"/>
    <property type="evidence" value="ECO:0007669"/>
    <property type="project" value="TreeGrafter"/>
</dbReference>
<dbReference type="InterPro" id="IPR019479">
    <property type="entry name" value="Peroxiredoxin_C"/>
</dbReference>
<gene>
    <name evidence="11" type="ORF">HYH03_013120</name>
</gene>
<evidence type="ECO:0000256" key="5">
    <source>
        <dbReference type="ARBA" id="ARBA00023002"/>
    </source>
</evidence>
<reference evidence="11" key="1">
    <citation type="journal article" date="2020" name="bioRxiv">
        <title>Comparative genomics of Chlamydomonas.</title>
        <authorList>
            <person name="Craig R.J."/>
            <person name="Hasan A.R."/>
            <person name="Ness R.W."/>
            <person name="Keightley P.D."/>
        </authorList>
    </citation>
    <scope>NUCLEOTIDE SEQUENCE</scope>
    <source>
        <strain evidence="11">CCAP 11/70</strain>
    </source>
</reference>
<evidence type="ECO:0000256" key="6">
    <source>
        <dbReference type="ARBA" id="ARBA00023157"/>
    </source>
</evidence>
<evidence type="ECO:0000256" key="8">
    <source>
        <dbReference type="ARBA" id="ARBA00045169"/>
    </source>
</evidence>
<evidence type="ECO:0000313" key="12">
    <source>
        <dbReference type="Proteomes" id="UP000612055"/>
    </source>
</evidence>
<dbReference type="InterPro" id="IPR036249">
    <property type="entry name" value="Thioredoxin-like_sf"/>
</dbReference>
<dbReference type="EC" id="1.11.1.24" evidence="2"/>
<dbReference type="InterPro" id="IPR013766">
    <property type="entry name" value="Thioredoxin_domain"/>
</dbReference>
<dbReference type="Pfam" id="PF00085">
    <property type="entry name" value="Thioredoxin"/>
    <property type="match status" value="1"/>
</dbReference>
<dbReference type="Pfam" id="PF00578">
    <property type="entry name" value="AhpC-TSA"/>
    <property type="match status" value="1"/>
</dbReference>
<evidence type="ECO:0000256" key="9">
    <source>
        <dbReference type="ARBA" id="ARBA00049091"/>
    </source>
</evidence>
<dbReference type="GO" id="GO:0033554">
    <property type="term" value="P:cellular response to stress"/>
    <property type="evidence" value="ECO:0007669"/>
    <property type="project" value="TreeGrafter"/>
</dbReference>
<dbReference type="GO" id="GO:0006979">
    <property type="term" value="P:response to oxidative stress"/>
    <property type="evidence" value="ECO:0007669"/>
    <property type="project" value="TreeGrafter"/>
</dbReference>
<dbReference type="Gene3D" id="3.40.30.10">
    <property type="entry name" value="Glutaredoxin"/>
    <property type="match status" value="2"/>
</dbReference>
<dbReference type="FunFam" id="3.40.30.10:FF:000003">
    <property type="entry name" value="Peroxiredoxin 1"/>
    <property type="match status" value="1"/>
</dbReference>
<keyword evidence="4" id="KW-0049">Antioxidant</keyword>
<keyword evidence="7" id="KW-0676">Redox-active center</keyword>
<dbReference type="OrthoDB" id="185659at2759"/>
<dbReference type="GO" id="GO:0008379">
    <property type="term" value="F:thioredoxin peroxidase activity"/>
    <property type="evidence" value="ECO:0007669"/>
    <property type="project" value="TreeGrafter"/>
</dbReference>
<organism evidence="11 12">
    <name type="scientific">Edaphochlamys debaryana</name>
    <dbReference type="NCBI Taxonomy" id="47281"/>
    <lineage>
        <taxon>Eukaryota</taxon>
        <taxon>Viridiplantae</taxon>
        <taxon>Chlorophyta</taxon>
        <taxon>core chlorophytes</taxon>
        <taxon>Chlorophyceae</taxon>
        <taxon>CS clade</taxon>
        <taxon>Chlamydomonadales</taxon>
        <taxon>Chlamydomonadales incertae sedis</taxon>
        <taxon>Edaphochlamys</taxon>
    </lineage>
</organism>
<evidence type="ECO:0000256" key="1">
    <source>
        <dbReference type="ARBA" id="ARBA00009796"/>
    </source>
</evidence>
<evidence type="ECO:0000256" key="2">
    <source>
        <dbReference type="ARBA" id="ARBA00013017"/>
    </source>
</evidence>
<name>A0A835XZ28_9CHLO</name>
<comment type="similarity">
    <text evidence="1">Belongs to the peroxiredoxin family. AhpC/Prx1 subfamily.</text>
</comment>
<dbReference type="GO" id="GO:0042744">
    <property type="term" value="P:hydrogen peroxide catabolic process"/>
    <property type="evidence" value="ECO:0007669"/>
    <property type="project" value="TreeGrafter"/>
</dbReference>
<feature type="domain" description="Thioredoxin" evidence="10">
    <location>
        <begin position="270"/>
        <end position="406"/>
    </location>
</feature>
<evidence type="ECO:0000259" key="10">
    <source>
        <dbReference type="PROSITE" id="PS51352"/>
    </source>
</evidence>
<evidence type="ECO:0000313" key="11">
    <source>
        <dbReference type="EMBL" id="KAG2488269.1"/>
    </source>
</evidence>
<dbReference type="AlphaFoldDB" id="A0A835XZ28"/>
<evidence type="ECO:0000256" key="4">
    <source>
        <dbReference type="ARBA" id="ARBA00022862"/>
    </source>
</evidence>
<accession>A0A835XZ28</accession>
<comment type="function">
    <text evidence="8">Thiol-specific peroxidase that catalyzes the reduction of hydrogen peroxide and organic hydroperoxides to water and alcohols, respectively. Plays a role in cell protection against oxidative stress by detoxifying peroxides. May be an antioxidant enzyme particularly in the developing shoot and photosynthesizing leaf.</text>
</comment>
<keyword evidence="6" id="KW-1015">Disulfide bond</keyword>
<keyword evidence="3" id="KW-0575">Peroxidase</keyword>
<keyword evidence="12" id="KW-1185">Reference proteome</keyword>
<sequence length="411" mass="43598">MPSANSMRRAASLLACLARGQGSAASAAAPALSHMVSMARSAVPAGAPRAVPSLPVRGFASSSSSSSSSDSDAEDGHVGMFESMVMYPPPEVRVGAPAPGFSAPAVVDGEISKVSLSDYTSKGKYVCLFFYPKDFTFVCPTEIIAFSDRAKEFEALNCQLIAASTDTEECHLAWIRTPRNRGGLGYMQIPILADTTKEISARYGVLIEKLGIALRGLFIINPQGVVQHVTVNDLPIGRSVDEALRTLQAIQYHAEHGEVCPANWKPGSKTMVADSEKSLEYFKDVKDAEEDSAFGTKLQVIASKADYQRLTAGPGPTVVDFYAPWCGKCRQIGPFLDTLVDKYPGVTFAKFDTTAPELEAAAGELGVKALPAFRFFKGGKEVADPVTGYKKKPLEDAVAALAGAGKGKGGK</sequence>
<dbReference type="Proteomes" id="UP000612055">
    <property type="component" value="Unassembled WGS sequence"/>
</dbReference>
<dbReference type="PRINTS" id="PR00421">
    <property type="entry name" value="THIOREDOXIN"/>
</dbReference>
<dbReference type="PANTHER" id="PTHR10681">
    <property type="entry name" value="THIOREDOXIN PEROXIDASE"/>
    <property type="match status" value="1"/>
</dbReference>
<proteinExistence type="inferred from homology"/>
<dbReference type="CDD" id="cd03015">
    <property type="entry name" value="PRX_Typ2cys"/>
    <property type="match status" value="1"/>
</dbReference>
<evidence type="ECO:0000256" key="7">
    <source>
        <dbReference type="ARBA" id="ARBA00023284"/>
    </source>
</evidence>
<dbReference type="Pfam" id="PF10417">
    <property type="entry name" value="1-cysPrx_C"/>
    <property type="match status" value="1"/>
</dbReference>
<dbReference type="InterPro" id="IPR050217">
    <property type="entry name" value="Peroxiredoxin"/>
</dbReference>
<evidence type="ECO:0000256" key="3">
    <source>
        <dbReference type="ARBA" id="ARBA00022559"/>
    </source>
</evidence>
<dbReference type="GO" id="GO:0045454">
    <property type="term" value="P:cell redox homeostasis"/>
    <property type="evidence" value="ECO:0007669"/>
    <property type="project" value="TreeGrafter"/>
</dbReference>
<dbReference type="PANTHER" id="PTHR10681:SF171">
    <property type="entry name" value="PEROXIREDOXIN 4"/>
    <property type="match status" value="1"/>
</dbReference>
<dbReference type="CDD" id="cd02947">
    <property type="entry name" value="TRX_family"/>
    <property type="match status" value="1"/>
</dbReference>
<dbReference type="SUPFAM" id="SSF52833">
    <property type="entry name" value="Thioredoxin-like"/>
    <property type="match status" value="2"/>
</dbReference>
<keyword evidence="5" id="KW-0560">Oxidoreductase</keyword>
<dbReference type="EMBL" id="JAEHOE010000085">
    <property type="protein sequence ID" value="KAG2488269.1"/>
    <property type="molecule type" value="Genomic_DNA"/>
</dbReference>
<dbReference type="PROSITE" id="PS51352">
    <property type="entry name" value="THIOREDOXIN_2"/>
    <property type="match status" value="2"/>
</dbReference>
<comment type="caution">
    <text evidence="11">The sequence shown here is derived from an EMBL/GenBank/DDBJ whole genome shotgun (WGS) entry which is preliminary data.</text>
</comment>